<dbReference type="PANTHER" id="PTHR23272">
    <property type="entry name" value="BED FINGER-RELATED"/>
    <property type="match status" value="1"/>
</dbReference>
<evidence type="ECO:0000256" key="1">
    <source>
        <dbReference type="SAM" id="MobiDB-lite"/>
    </source>
</evidence>
<feature type="region of interest" description="Disordered" evidence="1">
    <location>
        <begin position="1"/>
        <end position="21"/>
    </location>
</feature>
<dbReference type="SUPFAM" id="SSF53098">
    <property type="entry name" value="Ribonuclease H-like"/>
    <property type="match status" value="1"/>
</dbReference>
<dbReference type="Pfam" id="PF05699">
    <property type="entry name" value="Dimer_Tnp_hAT"/>
    <property type="match status" value="1"/>
</dbReference>
<comment type="caution">
    <text evidence="3">The sequence shown here is derived from an EMBL/GenBank/DDBJ whole genome shotgun (WGS) entry which is preliminary data.</text>
</comment>
<dbReference type="InterPro" id="IPR012337">
    <property type="entry name" value="RNaseH-like_sf"/>
</dbReference>
<proteinExistence type="predicted"/>
<feature type="domain" description="HAT C-terminal dimerisation" evidence="2">
    <location>
        <begin position="49"/>
        <end position="131"/>
    </location>
</feature>
<evidence type="ECO:0000259" key="2">
    <source>
        <dbReference type="Pfam" id="PF05699"/>
    </source>
</evidence>
<dbReference type="PANTHER" id="PTHR23272:SF177">
    <property type="entry name" value="ZINC FINGER BED DOMAIN-CONTAINING PROTEIN RICESLEEPER 1-LIKE"/>
    <property type="match status" value="1"/>
</dbReference>
<evidence type="ECO:0000313" key="3">
    <source>
        <dbReference type="EMBL" id="KAK5836609.1"/>
    </source>
</evidence>
<keyword evidence="4" id="KW-1185">Reference proteome</keyword>
<gene>
    <name evidence="3" type="ORF">PVK06_012404</name>
</gene>
<evidence type="ECO:0000313" key="4">
    <source>
        <dbReference type="Proteomes" id="UP001358586"/>
    </source>
</evidence>
<dbReference type="InterPro" id="IPR008906">
    <property type="entry name" value="HATC_C_dom"/>
</dbReference>
<dbReference type="EMBL" id="JARKNE010000004">
    <property type="protein sequence ID" value="KAK5836609.1"/>
    <property type="molecule type" value="Genomic_DNA"/>
</dbReference>
<organism evidence="3 4">
    <name type="scientific">Gossypium arboreum</name>
    <name type="common">Tree cotton</name>
    <name type="synonym">Gossypium nanking</name>
    <dbReference type="NCBI Taxonomy" id="29729"/>
    <lineage>
        <taxon>Eukaryota</taxon>
        <taxon>Viridiplantae</taxon>
        <taxon>Streptophyta</taxon>
        <taxon>Embryophyta</taxon>
        <taxon>Tracheophyta</taxon>
        <taxon>Spermatophyta</taxon>
        <taxon>Magnoliopsida</taxon>
        <taxon>eudicotyledons</taxon>
        <taxon>Gunneridae</taxon>
        <taxon>Pentapetalae</taxon>
        <taxon>rosids</taxon>
        <taxon>malvids</taxon>
        <taxon>Malvales</taxon>
        <taxon>Malvaceae</taxon>
        <taxon>Malvoideae</taxon>
        <taxon>Gossypium</taxon>
    </lineage>
</organism>
<sequence>MNVEVESNFPTRAPSSSENEIDQVKPKIGLVMQRYIKKKQRVGLESKSELDRYLGEDCENNSDSFDLLLWWKVNSPRFPIVAQMARDVLSVPISTVASESAFSTSGCVLDNFRSSLTPSMVEALVCTQDWLRRSKDPINLEKYVEELQNIDDELSVLSTVFEEDEA</sequence>
<feature type="compositionally biased region" description="Polar residues" evidence="1">
    <location>
        <begin position="8"/>
        <end position="18"/>
    </location>
</feature>
<reference evidence="3 4" key="1">
    <citation type="submission" date="2023-03" db="EMBL/GenBank/DDBJ databases">
        <title>WGS of Gossypium arboreum.</title>
        <authorList>
            <person name="Yu D."/>
        </authorList>
    </citation>
    <scope>NUCLEOTIDE SEQUENCE [LARGE SCALE GENOMIC DNA]</scope>
    <source>
        <tissue evidence="3">Leaf</tissue>
    </source>
</reference>
<accession>A0ABR0QBM9</accession>
<dbReference type="Proteomes" id="UP001358586">
    <property type="component" value="Chromosome 4"/>
</dbReference>
<protein>
    <recommendedName>
        <fullName evidence="2">HAT C-terminal dimerisation domain-containing protein</fullName>
    </recommendedName>
</protein>
<name>A0ABR0QBM9_GOSAR</name>